<organism evidence="1">
    <name type="scientific">Siphoviridae sp. ctMkg9</name>
    <dbReference type="NCBI Taxonomy" id="2825463"/>
    <lineage>
        <taxon>Viruses</taxon>
        <taxon>Duplodnaviria</taxon>
        <taxon>Heunggongvirae</taxon>
        <taxon>Uroviricota</taxon>
        <taxon>Caudoviricetes</taxon>
    </lineage>
</organism>
<protein>
    <submittedName>
        <fullName evidence="1">Uncharacterized protein</fullName>
    </submittedName>
</protein>
<name>A0A8S5PEM9_9CAUD</name>
<accession>A0A8S5PEM9</accession>
<evidence type="ECO:0000313" key="1">
    <source>
        <dbReference type="EMBL" id="DAE05426.1"/>
    </source>
</evidence>
<proteinExistence type="predicted"/>
<dbReference type="EMBL" id="BK015410">
    <property type="protein sequence ID" value="DAE05426.1"/>
    <property type="molecule type" value="Genomic_DNA"/>
</dbReference>
<sequence>MLKINPEKDEEDLFWEEFIQEQERLNREEEIMKNLEE</sequence>
<reference evidence="1" key="1">
    <citation type="journal article" date="2021" name="Proc. Natl. Acad. Sci. U.S.A.">
        <title>A Catalog of Tens of Thousands of Viruses from Human Metagenomes Reveals Hidden Associations with Chronic Diseases.</title>
        <authorList>
            <person name="Tisza M.J."/>
            <person name="Buck C.B."/>
        </authorList>
    </citation>
    <scope>NUCLEOTIDE SEQUENCE</scope>
    <source>
        <strain evidence="1">CtMkg9</strain>
    </source>
</reference>